<dbReference type="PROSITE" id="PS00352">
    <property type="entry name" value="CSD_1"/>
    <property type="match status" value="1"/>
</dbReference>
<organism evidence="3 4">
    <name type="scientific">Thermomonospora curvata (strain ATCC 19995 / DSM 43183 / JCM 3096 / KCTC 9072 / NBRC 15933 / NCIMB 10081 / Henssen B9)</name>
    <dbReference type="NCBI Taxonomy" id="471852"/>
    <lineage>
        <taxon>Bacteria</taxon>
        <taxon>Bacillati</taxon>
        <taxon>Actinomycetota</taxon>
        <taxon>Actinomycetes</taxon>
        <taxon>Streptosporangiales</taxon>
        <taxon>Thermomonosporaceae</taxon>
        <taxon>Thermomonospora</taxon>
    </lineage>
</organism>
<dbReference type="KEGG" id="tcu:Tcur_0818"/>
<dbReference type="InterPro" id="IPR012340">
    <property type="entry name" value="NA-bd_OB-fold"/>
</dbReference>
<dbReference type="AlphaFoldDB" id="D1A5P8"/>
<name>D1A5P8_THECD</name>
<protein>
    <submittedName>
        <fullName evidence="3">Cold-shock DNA-binding domain protein</fullName>
    </submittedName>
</protein>
<dbReference type="CDD" id="cd04458">
    <property type="entry name" value="CSP_CDS"/>
    <property type="match status" value="1"/>
</dbReference>
<evidence type="ECO:0000313" key="4">
    <source>
        <dbReference type="Proteomes" id="UP000001918"/>
    </source>
</evidence>
<dbReference type="HOGENOM" id="CLU_125944_0_0_11"/>
<dbReference type="STRING" id="471852.Tcur_0818"/>
<dbReference type="Pfam" id="PF00313">
    <property type="entry name" value="CSD"/>
    <property type="match status" value="1"/>
</dbReference>
<keyword evidence="3" id="KW-0238">DNA-binding</keyword>
<sequence>MRSPVPTGKVKWYDAGKGFGFLTRDDGGEVFVHSSALPSGVTSLKTGQRVEFGVVEGRRGQQALSVRTLDPLPSVERSVAKARRKKPDEMVPIIEDLIKLLDGISNTYRRGKHPSPAESKKIATVLRALADDLHP</sequence>
<dbReference type="SUPFAM" id="SSF50249">
    <property type="entry name" value="Nucleic acid-binding proteins"/>
    <property type="match status" value="1"/>
</dbReference>
<dbReference type="PRINTS" id="PR00050">
    <property type="entry name" value="COLDSHOCK"/>
</dbReference>
<dbReference type="SMART" id="SM00357">
    <property type="entry name" value="CSP"/>
    <property type="match status" value="1"/>
</dbReference>
<dbReference type="Gene3D" id="2.40.50.140">
    <property type="entry name" value="Nucleic acid-binding proteins"/>
    <property type="match status" value="1"/>
</dbReference>
<dbReference type="GO" id="GO:0005737">
    <property type="term" value="C:cytoplasm"/>
    <property type="evidence" value="ECO:0007669"/>
    <property type="project" value="UniProtKB-SubCell"/>
</dbReference>
<dbReference type="eggNOG" id="COG1278">
    <property type="taxonomic scope" value="Bacteria"/>
</dbReference>
<accession>D1A5P8</accession>
<reference evidence="3 4" key="1">
    <citation type="journal article" date="2011" name="Stand. Genomic Sci.">
        <title>Complete genome sequence of Thermomonospora curvata type strain (B9).</title>
        <authorList>
            <person name="Chertkov O."/>
            <person name="Sikorski J."/>
            <person name="Nolan M."/>
            <person name="Lapidus A."/>
            <person name="Lucas S."/>
            <person name="Del Rio T.G."/>
            <person name="Tice H."/>
            <person name="Cheng J.F."/>
            <person name="Goodwin L."/>
            <person name="Pitluck S."/>
            <person name="Liolios K."/>
            <person name="Ivanova N."/>
            <person name="Mavromatis K."/>
            <person name="Mikhailova N."/>
            <person name="Ovchinnikova G."/>
            <person name="Pati A."/>
            <person name="Chen A."/>
            <person name="Palaniappan K."/>
            <person name="Djao O.D."/>
            <person name="Land M."/>
            <person name="Hauser L."/>
            <person name="Chang Y.J."/>
            <person name="Jeffries C.D."/>
            <person name="Brettin T."/>
            <person name="Han C."/>
            <person name="Detter J.C."/>
            <person name="Rohde M."/>
            <person name="Goker M."/>
            <person name="Woyke T."/>
            <person name="Bristow J."/>
            <person name="Eisen J.A."/>
            <person name="Markowitz V."/>
            <person name="Hugenholtz P."/>
            <person name="Klenk H.P."/>
            <person name="Kyrpides N.C."/>
        </authorList>
    </citation>
    <scope>NUCLEOTIDE SEQUENCE [LARGE SCALE GENOMIC DNA]</scope>
    <source>
        <strain evidence="4">ATCC 19995 / DSM 43183 / JCM 3096 / KCTC 9072 / NBRC 15933 / NCIMB 10081 / Henssen B9</strain>
    </source>
</reference>
<dbReference type="Proteomes" id="UP000001918">
    <property type="component" value="Chromosome"/>
</dbReference>
<gene>
    <name evidence="3" type="ordered locus">Tcur_0818</name>
</gene>
<evidence type="ECO:0000313" key="3">
    <source>
        <dbReference type="EMBL" id="ACY96408.1"/>
    </source>
</evidence>
<dbReference type="PROSITE" id="PS51857">
    <property type="entry name" value="CSD_2"/>
    <property type="match status" value="1"/>
</dbReference>
<dbReference type="InterPro" id="IPR019844">
    <property type="entry name" value="CSD_CS"/>
</dbReference>
<evidence type="ECO:0000256" key="1">
    <source>
        <dbReference type="RuleBase" id="RU000408"/>
    </source>
</evidence>
<evidence type="ECO:0000259" key="2">
    <source>
        <dbReference type="PROSITE" id="PS51857"/>
    </source>
</evidence>
<keyword evidence="4" id="KW-1185">Reference proteome</keyword>
<feature type="domain" description="CSD" evidence="2">
    <location>
        <begin position="5"/>
        <end position="68"/>
    </location>
</feature>
<dbReference type="InterPro" id="IPR002059">
    <property type="entry name" value="CSP_DNA-bd"/>
</dbReference>
<dbReference type="PANTHER" id="PTHR11544">
    <property type="entry name" value="COLD SHOCK DOMAIN CONTAINING PROTEINS"/>
    <property type="match status" value="1"/>
</dbReference>
<dbReference type="EMBL" id="CP001738">
    <property type="protein sequence ID" value="ACY96408.1"/>
    <property type="molecule type" value="Genomic_DNA"/>
</dbReference>
<proteinExistence type="predicted"/>
<dbReference type="GO" id="GO:0003677">
    <property type="term" value="F:DNA binding"/>
    <property type="evidence" value="ECO:0007669"/>
    <property type="project" value="UniProtKB-KW"/>
</dbReference>
<dbReference type="InterPro" id="IPR050181">
    <property type="entry name" value="Cold_shock_domain"/>
</dbReference>
<comment type="subcellular location">
    <subcellularLocation>
        <location evidence="1">Cytoplasm</location>
    </subcellularLocation>
</comment>
<dbReference type="InterPro" id="IPR011129">
    <property type="entry name" value="CSD"/>
</dbReference>